<gene>
    <name evidence="2" type="ORF">SEVIR_4G089000v2</name>
</gene>
<dbReference type="OMA" id="FQGHDTE"/>
<evidence type="ECO:0000256" key="1">
    <source>
        <dbReference type="SAM" id="Phobius"/>
    </source>
</evidence>
<feature type="transmembrane region" description="Helical" evidence="1">
    <location>
        <begin position="98"/>
        <end position="117"/>
    </location>
</feature>
<dbReference type="AlphaFoldDB" id="A0A4U6UUW8"/>
<dbReference type="EMBL" id="CM016555">
    <property type="protein sequence ID" value="TKW20451.1"/>
    <property type="molecule type" value="Genomic_DNA"/>
</dbReference>
<organism evidence="2 3">
    <name type="scientific">Setaria viridis</name>
    <name type="common">Green bristlegrass</name>
    <name type="synonym">Setaria italica subsp. viridis</name>
    <dbReference type="NCBI Taxonomy" id="4556"/>
    <lineage>
        <taxon>Eukaryota</taxon>
        <taxon>Viridiplantae</taxon>
        <taxon>Streptophyta</taxon>
        <taxon>Embryophyta</taxon>
        <taxon>Tracheophyta</taxon>
        <taxon>Spermatophyta</taxon>
        <taxon>Magnoliopsida</taxon>
        <taxon>Liliopsida</taxon>
        <taxon>Poales</taxon>
        <taxon>Poaceae</taxon>
        <taxon>PACMAD clade</taxon>
        <taxon>Panicoideae</taxon>
        <taxon>Panicodae</taxon>
        <taxon>Paniceae</taxon>
        <taxon>Cenchrinae</taxon>
        <taxon>Setaria</taxon>
    </lineage>
</organism>
<keyword evidence="1" id="KW-0472">Membrane</keyword>
<evidence type="ECO:0000313" key="2">
    <source>
        <dbReference type="EMBL" id="TKW20451.1"/>
    </source>
</evidence>
<reference evidence="2" key="1">
    <citation type="submission" date="2019-03" db="EMBL/GenBank/DDBJ databases">
        <title>WGS assembly of Setaria viridis.</title>
        <authorList>
            <person name="Huang P."/>
            <person name="Jenkins J."/>
            <person name="Grimwood J."/>
            <person name="Barry K."/>
            <person name="Healey A."/>
            <person name="Mamidi S."/>
            <person name="Sreedasyam A."/>
            <person name="Shu S."/>
            <person name="Feldman M."/>
            <person name="Wu J."/>
            <person name="Yu Y."/>
            <person name="Chen C."/>
            <person name="Johnson J."/>
            <person name="Rokhsar D."/>
            <person name="Baxter I."/>
            <person name="Schmutz J."/>
            <person name="Brutnell T."/>
            <person name="Kellogg E."/>
        </authorList>
    </citation>
    <scope>NUCLEOTIDE SEQUENCE [LARGE SCALE GENOMIC DNA]</scope>
</reference>
<dbReference type="Gramene" id="TKW20451">
    <property type="protein sequence ID" value="TKW20451"/>
    <property type="gene ID" value="SEVIR_4G089000v2"/>
</dbReference>
<keyword evidence="3" id="KW-1185">Reference proteome</keyword>
<name>A0A4U6UUW8_SETVI</name>
<dbReference type="Proteomes" id="UP000298652">
    <property type="component" value="Chromosome 4"/>
</dbReference>
<proteinExistence type="predicted"/>
<keyword evidence="1" id="KW-1133">Transmembrane helix</keyword>
<evidence type="ECO:0000313" key="3">
    <source>
        <dbReference type="Proteomes" id="UP000298652"/>
    </source>
</evidence>
<keyword evidence="1" id="KW-0812">Transmembrane</keyword>
<protein>
    <submittedName>
        <fullName evidence="2">Uncharacterized protein</fullName>
    </submittedName>
</protein>
<feature type="transmembrane region" description="Helical" evidence="1">
    <location>
        <begin position="66"/>
        <end position="86"/>
    </location>
</feature>
<sequence length="143" mass="15664">MSSMSRVSSDAFVDLEKGATGAKASSDASVDLEKGATGVKAAATATEEEEQLAVVDRPAMDPRLAMCIKVTLDVWAVLYVFYYIGMTTFMVRHDKWDSWPAVLIQSTVLIWAIWMAPKMKYDTKPTRGSDGSDLSTGLIAYKK</sequence>
<accession>A0A4U6UUW8</accession>